<feature type="compositionally biased region" description="Acidic residues" evidence="7">
    <location>
        <begin position="68"/>
        <end position="80"/>
    </location>
</feature>
<dbReference type="InterPro" id="IPR012337">
    <property type="entry name" value="RNaseH-like_sf"/>
</dbReference>
<evidence type="ECO:0000256" key="1">
    <source>
        <dbReference type="ARBA" id="ARBA00004123"/>
    </source>
</evidence>
<evidence type="ECO:0000259" key="10">
    <source>
        <dbReference type="Pfam" id="PF14372"/>
    </source>
</evidence>
<evidence type="ECO:0000256" key="5">
    <source>
        <dbReference type="ARBA" id="ARBA00023125"/>
    </source>
</evidence>
<evidence type="ECO:0000313" key="12">
    <source>
        <dbReference type="Proteomes" id="UP000028999"/>
    </source>
</evidence>
<dbReference type="GO" id="GO:0005634">
    <property type="term" value="C:nucleus"/>
    <property type="evidence" value="ECO:0007669"/>
    <property type="project" value="UniProtKB-SubCell"/>
</dbReference>
<feature type="domain" description="hAT-like transposase RNase-H fold" evidence="10">
    <location>
        <begin position="533"/>
        <end position="632"/>
    </location>
</feature>
<dbReference type="PaxDb" id="3708-A0A078F4E9"/>
<evidence type="ECO:0000256" key="7">
    <source>
        <dbReference type="SAM" id="MobiDB-lite"/>
    </source>
</evidence>
<keyword evidence="8" id="KW-0812">Transmembrane</keyword>
<keyword evidence="4" id="KW-0862">Zinc</keyword>
<keyword evidence="2" id="KW-0479">Metal-binding</keyword>
<accession>A0A078F4E9</accession>
<keyword evidence="8" id="KW-0472">Membrane</keyword>
<dbReference type="PANTHER" id="PTHR46481:SF10">
    <property type="entry name" value="ZINC FINGER BED DOMAIN-CONTAINING PROTEIN 39"/>
    <property type="match status" value="1"/>
</dbReference>
<dbReference type="GO" id="GO:0046983">
    <property type="term" value="F:protein dimerization activity"/>
    <property type="evidence" value="ECO:0007669"/>
    <property type="project" value="InterPro"/>
</dbReference>
<feature type="region of interest" description="Disordered" evidence="7">
    <location>
        <begin position="54"/>
        <end position="80"/>
    </location>
</feature>
<dbReference type="Gramene" id="CDY08266">
    <property type="protein sequence ID" value="CDY08266"/>
    <property type="gene ID" value="GSBRNA2T00125596001"/>
</dbReference>
<evidence type="ECO:0000256" key="8">
    <source>
        <dbReference type="SAM" id="Phobius"/>
    </source>
</evidence>
<protein>
    <submittedName>
        <fullName evidence="11">BnaA05g13530D protein</fullName>
    </submittedName>
</protein>
<evidence type="ECO:0000256" key="3">
    <source>
        <dbReference type="ARBA" id="ARBA00022771"/>
    </source>
</evidence>
<dbReference type="EMBL" id="LK031984">
    <property type="protein sequence ID" value="CDY08266.1"/>
    <property type="molecule type" value="Genomic_DNA"/>
</dbReference>
<dbReference type="STRING" id="3708.A0A078F4E9"/>
<keyword evidence="8" id="KW-1133">Transmembrane helix</keyword>
<keyword evidence="3" id="KW-0863">Zinc-finger</keyword>
<feature type="transmembrane region" description="Helical" evidence="8">
    <location>
        <begin position="21"/>
        <end position="40"/>
    </location>
</feature>
<name>A0A078F4E9_BRANA</name>
<dbReference type="Pfam" id="PF14372">
    <property type="entry name" value="hAT-like_RNase-H"/>
    <property type="match status" value="1"/>
</dbReference>
<dbReference type="InterPro" id="IPR025525">
    <property type="entry name" value="hAT-like_transposase_RNase-H"/>
</dbReference>
<dbReference type="SUPFAM" id="SSF53098">
    <property type="entry name" value="Ribonuclease H-like"/>
    <property type="match status" value="1"/>
</dbReference>
<evidence type="ECO:0000313" key="11">
    <source>
        <dbReference type="EMBL" id="CDY08266.1"/>
    </source>
</evidence>
<proteinExistence type="predicted"/>
<keyword evidence="5" id="KW-0238">DNA-binding</keyword>
<evidence type="ECO:0000256" key="6">
    <source>
        <dbReference type="ARBA" id="ARBA00023242"/>
    </source>
</evidence>
<dbReference type="GO" id="GO:0003677">
    <property type="term" value="F:DNA binding"/>
    <property type="evidence" value="ECO:0007669"/>
    <property type="project" value="UniProtKB-KW"/>
</dbReference>
<dbReference type="Pfam" id="PF05699">
    <property type="entry name" value="Dimer_Tnp_hAT"/>
    <property type="match status" value="1"/>
</dbReference>
<sequence length="799" mass="91660">MARNEVNKTLLISALSFLKNLFSLIITIPILFLSKVLHITDVFKSKSSKSCLHGQEELESQETKTNLDYEEEEEEEEEEEGLIEITLARETKEGWMSKEEYYQEMTIMDIWEELEAEENLIEIDISIRSIVNNTRPLRCVSCKGFADAIFGLSSLEFSWEVPDEYDILVDDVATCPAEIKTVNVLFKFLVLGQCCLNDVQSRTQDEYMPVTSSLKRHLEICPKKPPSSGDREYDPKVDRDMISEIIIFHDQPFKYVEYEKVRARDKYLNPKCQHISRQTAGADVYKRYEEEREKLKKELSEFKGRVSFTSDMWTASTTMTGYICLTAHYVDESFKLNNKILVFCELKPPHTGEEVANKLISCLKEWGLEKKVFSMTLDNATYNDSMQKILKHRLQMASGNGLLCDGKFFHVRCCAHILNLIVKEGLEIAVGLLENIRESVKFVKASGSRIEAFAACVQSAGIRSGAGLSLDVPTRWNSTYDMLARALKFRDAFTSLKECDRSYKSLPSEDEWDRGQKICEFLKPFSTITTFFSGVRYPTANAYFLQVWKIERLLMKYASCDDPVMKEMAKKMRVKFSKYWDEYSLVLAMGAVLDPRLKLQILRTAYDKVDPRNAEKKVEIVKKNLKKLYEEYGAKFQSSSSTSSATPTPYELLTESPLEDDLNYDLFELERSIQPGLDNKKTNLEMYLEDPRLDTRSFTDIEVLGYWKDQGQRYGDLASLACDLLSIPITTVASESAFSVGGRVISPYRNRLLPKNVQALLCTRNWLRGFAEFEGDVEDYFDEDNLDKDPTTTTSSSAI</sequence>
<comment type="subcellular location">
    <subcellularLocation>
        <location evidence="1">Nucleus</location>
    </subcellularLocation>
</comment>
<dbReference type="GO" id="GO:0008270">
    <property type="term" value="F:zinc ion binding"/>
    <property type="evidence" value="ECO:0007669"/>
    <property type="project" value="UniProtKB-KW"/>
</dbReference>
<reference evidence="11 12" key="1">
    <citation type="journal article" date="2014" name="Science">
        <title>Plant genetics. Early allopolyploid evolution in the post-Neolithic Brassica napus oilseed genome.</title>
        <authorList>
            <person name="Chalhoub B."/>
            <person name="Denoeud F."/>
            <person name="Liu S."/>
            <person name="Parkin I.A."/>
            <person name="Tang H."/>
            <person name="Wang X."/>
            <person name="Chiquet J."/>
            <person name="Belcram H."/>
            <person name="Tong C."/>
            <person name="Samans B."/>
            <person name="Correa M."/>
            <person name="Da Silva C."/>
            <person name="Just J."/>
            <person name="Falentin C."/>
            <person name="Koh C.S."/>
            <person name="Le Clainche I."/>
            <person name="Bernard M."/>
            <person name="Bento P."/>
            <person name="Noel B."/>
            <person name="Labadie K."/>
            <person name="Alberti A."/>
            <person name="Charles M."/>
            <person name="Arnaud D."/>
            <person name="Guo H."/>
            <person name="Daviaud C."/>
            <person name="Alamery S."/>
            <person name="Jabbari K."/>
            <person name="Zhao M."/>
            <person name="Edger P.P."/>
            <person name="Chelaifa H."/>
            <person name="Tack D."/>
            <person name="Lassalle G."/>
            <person name="Mestiri I."/>
            <person name="Schnel N."/>
            <person name="Le Paslier M.C."/>
            <person name="Fan G."/>
            <person name="Renault V."/>
            <person name="Bayer P.E."/>
            <person name="Golicz A.A."/>
            <person name="Manoli S."/>
            <person name="Lee T.H."/>
            <person name="Thi V.H."/>
            <person name="Chalabi S."/>
            <person name="Hu Q."/>
            <person name="Fan C."/>
            <person name="Tollenaere R."/>
            <person name="Lu Y."/>
            <person name="Battail C."/>
            <person name="Shen J."/>
            <person name="Sidebottom C.H."/>
            <person name="Wang X."/>
            <person name="Canaguier A."/>
            <person name="Chauveau A."/>
            <person name="Berard A."/>
            <person name="Deniot G."/>
            <person name="Guan M."/>
            <person name="Liu Z."/>
            <person name="Sun F."/>
            <person name="Lim Y.P."/>
            <person name="Lyons E."/>
            <person name="Town C.D."/>
            <person name="Bancroft I."/>
            <person name="Wang X."/>
            <person name="Meng J."/>
            <person name="Ma J."/>
            <person name="Pires J.C."/>
            <person name="King G.J."/>
            <person name="Brunel D."/>
            <person name="Delourme R."/>
            <person name="Renard M."/>
            <person name="Aury J.M."/>
            <person name="Adams K.L."/>
            <person name="Batley J."/>
            <person name="Snowdon R.J."/>
            <person name="Tost J."/>
            <person name="Edwards D."/>
            <person name="Zhou Y."/>
            <person name="Hua W."/>
            <person name="Sharpe A.G."/>
            <person name="Paterson A.H."/>
            <person name="Guan C."/>
            <person name="Wincker P."/>
        </authorList>
    </citation>
    <scope>NUCLEOTIDE SEQUENCE [LARGE SCALE GENOMIC DNA]</scope>
    <source>
        <strain evidence="12">cv. Darmor-bzh</strain>
    </source>
</reference>
<evidence type="ECO:0000256" key="2">
    <source>
        <dbReference type="ARBA" id="ARBA00022723"/>
    </source>
</evidence>
<feature type="domain" description="HAT C-terminal dimerisation" evidence="9">
    <location>
        <begin position="683"/>
        <end position="767"/>
    </location>
</feature>
<dbReference type="Proteomes" id="UP000028999">
    <property type="component" value="Unassembled WGS sequence"/>
</dbReference>
<gene>
    <name evidence="11" type="primary">BnaA05g13530D</name>
    <name evidence="11" type="ORF">GSBRNA2T00125596001</name>
</gene>
<evidence type="ECO:0000259" key="9">
    <source>
        <dbReference type="Pfam" id="PF05699"/>
    </source>
</evidence>
<keyword evidence="12" id="KW-1185">Reference proteome</keyword>
<keyword evidence="6" id="KW-0539">Nucleus</keyword>
<dbReference type="InterPro" id="IPR008906">
    <property type="entry name" value="HATC_C_dom"/>
</dbReference>
<dbReference type="OMA" id="NINTWAL"/>
<evidence type="ECO:0000256" key="4">
    <source>
        <dbReference type="ARBA" id="ARBA00022833"/>
    </source>
</evidence>
<dbReference type="InterPro" id="IPR052035">
    <property type="entry name" value="ZnF_BED_domain_contain"/>
</dbReference>
<dbReference type="AlphaFoldDB" id="A0A078F4E9"/>
<organism evidence="11 12">
    <name type="scientific">Brassica napus</name>
    <name type="common">Rape</name>
    <dbReference type="NCBI Taxonomy" id="3708"/>
    <lineage>
        <taxon>Eukaryota</taxon>
        <taxon>Viridiplantae</taxon>
        <taxon>Streptophyta</taxon>
        <taxon>Embryophyta</taxon>
        <taxon>Tracheophyta</taxon>
        <taxon>Spermatophyta</taxon>
        <taxon>Magnoliopsida</taxon>
        <taxon>eudicotyledons</taxon>
        <taxon>Gunneridae</taxon>
        <taxon>Pentapetalae</taxon>
        <taxon>rosids</taxon>
        <taxon>malvids</taxon>
        <taxon>Brassicales</taxon>
        <taxon>Brassicaceae</taxon>
        <taxon>Brassiceae</taxon>
        <taxon>Brassica</taxon>
    </lineage>
</organism>
<dbReference type="PANTHER" id="PTHR46481">
    <property type="entry name" value="ZINC FINGER BED DOMAIN-CONTAINING PROTEIN 4"/>
    <property type="match status" value="1"/>
</dbReference>